<dbReference type="Gramene" id="mRNA:HanXRQr2_Chr15g0673001">
    <property type="protein sequence ID" value="mRNA:HanXRQr2_Chr15g0673001"/>
    <property type="gene ID" value="HanXRQr2_Chr15g0673001"/>
</dbReference>
<evidence type="ECO:0000256" key="6">
    <source>
        <dbReference type="ARBA" id="ARBA00023065"/>
    </source>
</evidence>
<protein>
    <submittedName>
        <fullName evidence="9">Zinc/iron permease</fullName>
    </submittedName>
</protein>
<feature type="transmembrane region" description="Helical" evidence="8">
    <location>
        <begin position="131"/>
        <end position="155"/>
    </location>
</feature>
<name>A0A9K3DYS7_HELAN</name>
<keyword evidence="10" id="KW-1185">Reference proteome</keyword>
<comment type="caution">
    <text evidence="9">The sequence shown here is derived from an EMBL/GenBank/DDBJ whole genome shotgun (WGS) entry which is preliminary data.</text>
</comment>
<comment type="caution">
    <text evidence="8">Lacks conserved residue(s) required for the propagation of feature annotation.</text>
</comment>
<dbReference type="InterPro" id="IPR003689">
    <property type="entry name" value="ZIP"/>
</dbReference>
<dbReference type="Proteomes" id="UP000215914">
    <property type="component" value="Unassembled WGS sequence"/>
</dbReference>
<proteinExistence type="inferred from homology"/>
<keyword evidence="7 8" id="KW-0472">Membrane</keyword>
<dbReference type="EMBL" id="MNCJ02000330">
    <property type="protein sequence ID" value="KAF5762803.1"/>
    <property type="molecule type" value="Genomic_DNA"/>
</dbReference>
<evidence type="ECO:0000256" key="2">
    <source>
        <dbReference type="ARBA" id="ARBA00006939"/>
    </source>
</evidence>
<evidence type="ECO:0000256" key="7">
    <source>
        <dbReference type="ARBA" id="ARBA00023136"/>
    </source>
</evidence>
<evidence type="ECO:0000256" key="8">
    <source>
        <dbReference type="RuleBase" id="RU362088"/>
    </source>
</evidence>
<dbReference type="InterPro" id="IPR004698">
    <property type="entry name" value="Zn/Fe_permease_fun/pln"/>
</dbReference>
<accession>A0A9K3DYS7</accession>
<evidence type="ECO:0000256" key="1">
    <source>
        <dbReference type="ARBA" id="ARBA00004141"/>
    </source>
</evidence>
<evidence type="ECO:0000313" key="9">
    <source>
        <dbReference type="EMBL" id="KAF5762803.1"/>
    </source>
</evidence>
<comment type="similarity">
    <text evidence="2 8">Belongs to the ZIP transporter (TC 2.A.5) family.</text>
</comment>
<dbReference type="PANTHER" id="PTHR11040:SF41">
    <property type="entry name" value="ZINC TRANSPORTER 7"/>
    <property type="match status" value="1"/>
</dbReference>
<evidence type="ECO:0000256" key="3">
    <source>
        <dbReference type="ARBA" id="ARBA00022448"/>
    </source>
</evidence>
<evidence type="ECO:0000256" key="5">
    <source>
        <dbReference type="ARBA" id="ARBA00022989"/>
    </source>
</evidence>
<dbReference type="GO" id="GO:0005886">
    <property type="term" value="C:plasma membrane"/>
    <property type="evidence" value="ECO:0000318"/>
    <property type="project" value="GO_Central"/>
</dbReference>
<dbReference type="GO" id="GO:0071577">
    <property type="term" value="P:zinc ion transmembrane transport"/>
    <property type="evidence" value="ECO:0000318"/>
    <property type="project" value="GO_Central"/>
</dbReference>
<gene>
    <name evidence="9" type="ORF">HanXRQr2_Chr15g0673001</name>
</gene>
<dbReference type="GO" id="GO:0005385">
    <property type="term" value="F:zinc ion transmembrane transporter activity"/>
    <property type="evidence" value="ECO:0000318"/>
    <property type="project" value="GO_Central"/>
</dbReference>
<evidence type="ECO:0000256" key="4">
    <source>
        <dbReference type="ARBA" id="ARBA00022692"/>
    </source>
</evidence>
<evidence type="ECO:0000313" key="10">
    <source>
        <dbReference type="Proteomes" id="UP000215914"/>
    </source>
</evidence>
<dbReference type="Pfam" id="PF02535">
    <property type="entry name" value="Zip"/>
    <property type="match status" value="1"/>
</dbReference>
<reference evidence="9" key="1">
    <citation type="journal article" date="2017" name="Nature">
        <title>The sunflower genome provides insights into oil metabolism, flowering and Asterid evolution.</title>
        <authorList>
            <person name="Badouin H."/>
            <person name="Gouzy J."/>
            <person name="Grassa C.J."/>
            <person name="Murat F."/>
            <person name="Staton S.E."/>
            <person name="Cottret L."/>
            <person name="Lelandais-Briere C."/>
            <person name="Owens G.L."/>
            <person name="Carrere S."/>
            <person name="Mayjonade B."/>
            <person name="Legrand L."/>
            <person name="Gill N."/>
            <person name="Kane N.C."/>
            <person name="Bowers J.E."/>
            <person name="Hubner S."/>
            <person name="Bellec A."/>
            <person name="Berard A."/>
            <person name="Berges H."/>
            <person name="Blanchet N."/>
            <person name="Boniface M.C."/>
            <person name="Brunel D."/>
            <person name="Catrice O."/>
            <person name="Chaidir N."/>
            <person name="Claudel C."/>
            <person name="Donnadieu C."/>
            <person name="Faraut T."/>
            <person name="Fievet G."/>
            <person name="Helmstetter N."/>
            <person name="King M."/>
            <person name="Knapp S.J."/>
            <person name="Lai Z."/>
            <person name="Le Paslier M.C."/>
            <person name="Lippi Y."/>
            <person name="Lorenzon L."/>
            <person name="Mandel J.R."/>
            <person name="Marage G."/>
            <person name="Marchand G."/>
            <person name="Marquand E."/>
            <person name="Bret-Mestries E."/>
            <person name="Morien E."/>
            <person name="Nambeesan S."/>
            <person name="Nguyen T."/>
            <person name="Pegot-Espagnet P."/>
            <person name="Pouilly N."/>
            <person name="Raftis F."/>
            <person name="Sallet E."/>
            <person name="Schiex T."/>
            <person name="Thomas J."/>
            <person name="Vandecasteele C."/>
            <person name="Vares D."/>
            <person name="Vear F."/>
            <person name="Vautrin S."/>
            <person name="Crespi M."/>
            <person name="Mangin B."/>
            <person name="Burke J.M."/>
            <person name="Salse J."/>
            <person name="Munos S."/>
            <person name="Vincourt P."/>
            <person name="Rieseberg L.H."/>
            <person name="Langlade N.B."/>
        </authorList>
    </citation>
    <scope>NUCLEOTIDE SEQUENCE</scope>
    <source>
        <tissue evidence="9">Leaves</tissue>
    </source>
</reference>
<comment type="subcellular location">
    <subcellularLocation>
        <location evidence="1 8">Membrane</location>
        <topology evidence="1 8">Multi-pass membrane protein</topology>
    </subcellularLocation>
</comment>
<dbReference type="NCBIfam" id="TIGR00820">
    <property type="entry name" value="zip"/>
    <property type="match status" value="1"/>
</dbReference>
<keyword evidence="5 8" id="KW-1133">Transmembrane helix</keyword>
<sequence>MMKGPIYSRIVKEGGAAVPAVGARQLSDQGEYPLGLLCCGRRSGTRGALAFAHAGNLVLTTSVLLPDLLQAYVLELGIVVHSVVIRLSMGASDNVCTIRPLVAALCFHQFFEGIGLGGCILQADYEKKMKAIMVFFFSVTTPFGIALGICLSNVYRENSPTALVVVGILNAVSAGLLNYMALVDLLASDFMAEKLQNDMKLQTISYVAVVLGAGGMSVMAIWA</sequence>
<keyword evidence="4 8" id="KW-0812">Transmembrane</keyword>
<keyword evidence="6 8" id="KW-0406">Ion transport</keyword>
<feature type="transmembrane region" description="Helical" evidence="8">
    <location>
        <begin position="161"/>
        <end position="182"/>
    </location>
</feature>
<keyword evidence="3 8" id="KW-0813">Transport</keyword>
<organism evidence="9 10">
    <name type="scientific">Helianthus annuus</name>
    <name type="common">Common sunflower</name>
    <dbReference type="NCBI Taxonomy" id="4232"/>
    <lineage>
        <taxon>Eukaryota</taxon>
        <taxon>Viridiplantae</taxon>
        <taxon>Streptophyta</taxon>
        <taxon>Embryophyta</taxon>
        <taxon>Tracheophyta</taxon>
        <taxon>Spermatophyta</taxon>
        <taxon>Magnoliopsida</taxon>
        <taxon>eudicotyledons</taxon>
        <taxon>Gunneridae</taxon>
        <taxon>Pentapetalae</taxon>
        <taxon>asterids</taxon>
        <taxon>campanulids</taxon>
        <taxon>Asterales</taxon>
        <taxon>Asteraceae</taxon>
        <taxon>Asteroideae</taxon>
        <taxon>Heliantheae alliance</taxon>
        <taxon>Heliantheae</taxon>
        <taxon>Helianthus</taxon>
    </lineage>
</organism>
<dbReference type="PANTHER" id="PTHR11040">
    <property type="entry name" value="ZINC/IRON TRANSPORTER"/>
    <property type="match status" value="1"/>
</dbReference>
<feature type="transmembrane region" description="Helical" evidence="8">
    <location>
        <begin position="203"/>
        <end position="222"/>
    </location>
</feature>
<reference evidence="9" key="2">
    <citation type="submission" date="2020-06" db="EMBL/GenBank/DDBJ databases">
        <title>Helianthus annuus Genome sequencing and assembly Release 2.</title>
        <authorList>
            <person name="Gouzy J."/>
            <person name="Langlade N."/>
            <person name="Munos S."/>
        </authorList>
    </citation>
    <scope>NUCLEOTIDE SEQUENCE</scope>
    <source>
        <tissue evidence="9">Leaves</tissue>
    </source>
</reference>
<dbReference type="AlphaFoldDB" id="A0A9K3DYS7"/>